<gene>
    <name evidence="2" type="ORF">BCR41DRAFT_364979</name>
</gene>
<organism evidence="2 3">
    <name type="scientific">Lobosporangium transversale</name>
    <dbReference type="NCBI Taxonomy" id="64571"/>
    <lineage>
        <taxon>Eukaryota</taxon>
        <taxon>Fungi</taxon>
        <taxon>Fungi incertae sedis</taxon>
        <taxon>Mucoromycota</taxon>
        <taxon>Mortierellomycotina</taxon>
        <taxon>Mortierellomycetes</taxon>
        <taxon>Mortierellales</taxon>
        <taxon>Mortierellaceae</taxon>
        <taxon>Lobosporangium</taxon>
    </lineage>
</organism>
<name>A0A1Y2G5V1_9FUNG</name>
<dbReference type="GeneID" id="33567938"/>
<keyword evidence="3" id="KW-1185">Reference proteome</keyword>
<evidence type="ECO:0000256" key="1">
    <source>
        <dbReference type="SAM" id="MobiDB-lite"/>
    </source>
</evidence>
<comment type="caution">
    <text evidence="2">The sequence shown here is derived from an EMBL/GenBank/DDBJ whole genome shotgun (WGS) entry which is preliminary data.</text>
</comment>
<dbReference type="RefSeq" id="XP_021875472.1">
    <property type="nucleotide sequence ID" value="XM_022026095.1"/>
</dbReference>
<accession>A0A1Y2G5V1</accession>
<protein>
    <recommendedName>
        <fullName evidence="4">Male-enhanced antigen 1</fullName>
    </recommendedName>
</protein>
<dbReference type="AlphaFoldDB" id="A0A1Y2G5V1"/>
<evidence type="ECO:0000313" key="3">
    <source>
        <dbReference type="Proteomes" id="UP000193648"/>
    </source>
</evidence>
<dbReference type="InParanoid" id="A0A1Y2G5V1"/>
<feature type="compositionally biased region" description="Basic and acidic residues" evidence="1">
    <location>
        <begin position="1"/>
        <end position="12"/>
    </location>
</feature>
<dbReference type="EMBL" id="MCFF01000079">
    <property type="protein sequence ID" value="ORY96040.1"/>
    <property type="molecule type" value="Genomic_DNA"/>
</dbReference>
<dbReference type="OrthoDB" id="5593200at2759"/>
<proteinExistence type="predicted"/>
<evidence type="ECO:0008006" key="4">
    <source>
        <dbReference type="Google" id="ProtNLM"/>
    </source>
</evidence>
<reference evidence="2 3" key="1">
    <citation type="submission" date="2016-07" db="EMBL/GenBank/DDBJ databases">
        <title>Pervasive Adenine N6-methylation of Active Genes in Fungi.</title>
        <authorList>
            <consortium name="DOE Joint Genome Institute"/>
            <person name="Mondo S.J."/>
            <person name="Dannebaum R.O."/>
            <person name="Kuo R.C."/>
            <person name="Labutti K."/>
            <person name="Haridas S."/>
            <person name="Kuo A."/>
            <person name="Salamov A."/>
            <person name="Ahrendt S.R."/>
            <person name="Lipzen A."/>
            <person name="Sullivan W."/>
            <person name="Andreopoulos W.B."/>
            <person name="Clum A."/>
            <person name="Lindquist E."/>
            <person name="Daum C."/>
            <person name="Ramamoorthy G.K."/>
            <person name="Gryganskyi A."/>
            <person name="Culley D."/>
            <person name="Magnuson J.K."/>
            <person name="James T.Y."/>
            <person name="O'Malley M.A."/>
            <person name="Stajich J.E."/>
            <person name="Spatafora J.W."/>
            <person name="Visel A."/>
            <person name="Grigoriev I.V."/>
        </authorList>
    </citation>
    <scope>NUCLEOTIDE SEQUENCE [LARGE SCALE GENOMIC DNA]</scope>
    <source>
        <strain evidence="2 3">NRRL 3116</strain>
    </source>
</reference>
<feature type="compositionally biased region" description="Acidic residues" evidence="1">
    <location>
        <begin position="40"/>
        <end position="53"/>
    </location>
</feature>
<sequence length="180" mass="20282">MDVDDINARYNEDLVDQLGSSDDGEDPQPFGYIPLNQDNFSDDDDEDEDGEKDGEEHTEYNQMASDDEKDERDKDKRSDDEGEELGYDDYLHSVNSDGTLPIPVIPDAVQIELDKTDERLAEQIPEEDLKTIAMIMSSFTLPAPDWAKAIPEERWLPKIVHQSQIEESSAATTPASDSRS</sequence>
<feature type="region of interest" description="Disordered" evidence="1">
    <location>
        <begin position="1"/>
        <end position="99"/>
    </location>
</feature>
<evidence type="ECO:0000313" key="2">
    <source>
        <dbReference type="EMBL" id="ORY96040.1"/>
    </source>
</evidence>
<dbReference type="Proteomes" id="UP000193648">
    <property type="component" value="Unassembled WGS sequence"/>
</dbReference>